<name>A0A2Z5ZC46_9CAUD</name>
<feature type="transmembrane region" description="Helical" evidence="1">
    <location>
        <begin position="32"/>
        <end position="60"/>
    </location>
</feature>
<keyword evidence="3" id="KW-1185">Reference proteome</keyword>
<keyword evidence="1" id="KW-0472">Membrane</keyword>
<keyword evidence="1" id="KW-0812">Transmembrane</keyword>
<accession>A0A2Z5ZC46</accession>
<dbReference type="KEGG" id="vg:65108347"/>
<evidence type="ECO:0000313" key="2">
    <source>
        <dbReference type="EMBL" id="BBC78208.1"/>
    </source>
</evidence>
<protein>
    <submittedName>
        <fullName evidence="2">Uncharacterized protein</fullName>
    </submittedName>
</protein>
<dbReference type="EMBL" id="LC371242">
    <property type="protein sequence ID" value="BBC78208.1"/>
    <property type="molecule type" value="Genomic_DNA"/>
</dbReference>
<sequence length="69" mass="8004">MQMQKVNELFLKAKTWFKKNYEVKDELGKWDYAMMGMAAGATLVNIGSFMLALLVGLFVIHMSWKREDV</sequence>
<dbReference type="RefSeq" id="YP_010090855.1">
    <property type="nucleotide sequence ID" value="NC_055721.1"/>
</dbReference>
<organism evidence="2 3">
    <name type="scientific">Escherichia phage EcS1</name>
    <dbReference type="NCBI Taxonomy" id="2083276"/>
    <lineage>
        <taxon>Viruses</taxon>
        <taxon>Duplodnaviria</taxon>
        <taxon>Heunggongvirae</taxon>
        <taxon>Uroviricota</taxon>
        <taxon>Caudoviricetes</taxon>
        <taxon>Pantevenvirales</taxon>
        <taxon>Straboviridae</taxon>
        <taxon>Tevenvirinae</taxon>
        <taxon>Kagamiyamavirus</taxon>
        <taxon>Kagamiyamavirus ecs1</taxon>
    </lineage>
</organism>
<evidence type="ECO:0000313" key="3">
    <source>
        <dbReference type="Proteomes" id="UP000250157"/>
    </source>
</evidence>
<keyword evidence="1" id="KW-1133">Transmembrane helix</keyword>
<reference evidence="2 3" key="1">
    <citation type="submission" date="2018-02" db="EMBL/GenBank/DDBJ databases">
        <title>Full genome sequencing of a novel polyvalent bacteriophage as one of T4-Family member.</title>
        <authorList>
            <person name="Kawasaki T."/>
            <person name="Saad A.M."/>
            <person name="Yamada T."/>
        </authorList>
    </citation>
    <scope>NUCLEOTIDE SEQUENCE [LARGE SCALE GENOMIC DNA]</scope>
    <source>
        <strain evidence="2 3">EcS1</strain>
    </source>
</reference>
<evidence type="ECO:0000256" key="1">
    <source>
        <dbReference type="SAM" id="Phobius"/>
    </source>
</evidence>
<dbReference type="Proteomes" id="UP000250157">
    <property type="component" value="Segment"/>
</dbReference>
<proteinExistence type="predicted"/>
<dbReference type="GeneID" id="65108347"/>